<dbReference type="STRING" id="585530.HMPREF0183_0559"/>
<keyword evidence="7" id="KW-1185">Reference proteome</keyword>
<dbReference type="Proteomes" id="UP000005714">
    <property type="component" value="Unassembled WGS sequence"/>
</dbReference>
<evidence type="ECO:0000256" key="2">
    <source>
        <dbReference type="ARBA" id="ARBA00022722"/>
    </source>
</evidence>
<protein>
    <submittedName>
        <fullName evidence="6">Uncharacterized protein</fullName>
    </submittedName>
</protein>
<keyword evidence="2" id="KW-0540">Nuclease</keyword>
<reference evidence="6 7" key="1">
    <citation type="submission" date="2010-04" db="EMBL/GenBank/DDBJ databases">
        <authorList>
            <person name="Qin X."/>
            <person name="Bachman B."/>
            <person name="Battles P."/>
            <person name="Bell A."/>
            <person name="Bess C."/>
            <person name="Bickham C."/>
            <person name="Chaboub L."/>
            <person name="Chen D."/>
            <person name="Coyle M."/>
            <person name="Deiros D.R."/>
            <person name="Dinh H."/>
            <person name="Forbes L."/>
            <person name="Fowler G."/>
            <person name="Francisco L."/>
            <person name="Fu Q."/>
            <person name="Gubbala S."/>
            <person name="Hale W."/>
            <person name="Han Y."/>
            <person name="Hemphill L."/>
            <person name="Highlander S.K."/>
            <person name="Hirani K."/>
            <person name="Hogues M."/>
            <person name="Jackson L."/>
            <person name="Jakkamsetti A."/>
            <person name="Javaid M."/>
            <person name="Jiang H."/>
            <person name="Korchina V."/>
            <person name="Kovar C."/>
            <person name="Lara F."/>
            <person name="Lee S."/>
            <person name="Mata R."/>
            <person name="Mathew T."/>
            <person name="Moen C."/>
            <person name="Morales K."/>
            <person name="Munidasa M."/>
            <person name="Nazareth L."/>
            <person name="Ngo R."/>
            <person name="Nguyen L."/>
            <person name="Okwuonu G."/>
            <person name="Ongeri F."/>
            <person name="Patil S."/>
            <person name="Petrosino J."/>
            <person name="Pham C."/>
            <person name="Pham P."/>
            <person name="Pu L.-L."/>
            <person name="Puazo M."/>
            <person name="Raj R."/>
            <person name="Reid J."/>
            <person name="Rouhana J."/>
            <person name="Saada N."/>
            <person name="Shang Y."/>
            <person name="Simmons D."/>
            <person name="Thornton R."/>
            <person name="Warren J."/>
            <person name="Weissenberger G."/>
            <person name="Zhang J."/>
            <person name="Zhang L."/>
            <person name="Zhou C."/>
            <person name="Zhu D."/>
            <person name="Muzny D."/>
            <person name="Worley K."/>
            <person name="Gibbs R."/>
        </authorList>
    </citation>
    <scope>NUCLEOTIDE SEQUENCE [LARGE SCALE GENOMIC DNA]</scope>
    <source>
        <strain evidence="6 7">ATCC 49030</strain>
    </source>
</reference>
<gene>
    <name evidence="6" type="ORF">HMPREF0183_0559</name>
</gene>
<dbReference type="GO" id="GO:0008033">
    <property type="term" value="P:tRNA processing"/>
    <property type="evidence" value="ECO:0007669"/>
    <property type="project" value="UniProtKB-KW"/>
</dbReference>
<keyword evidence="4" id="KW-0378">Hydrolase</keyword>
<dbReference type="InterPro" id="IPR014721">
    <property type="entry name" value="Ribsml_uS5_D2-typ_fold_subgr"/>
</dbReference>
<dbReference type="GO" id="GO:0000049">
    <property type="term" value="F:tRNA binding"/>
    <property type="evidence" value="ECO:0007669"/>
    <property type="project" value="InterPro"/>
</dbReference>
<keyword evidence="3" id="KW-0255">Endonuclease</keyword>
<dbReference type="Gene3D" id="3.30.230.10">
    <property type="match status" value="1"/>
</dbReference>
<keyword evidence="5" id="KW-0694">RNA-binding</keyword>
<dbReference type="GO" id="GO:0004526">
    <property type="term" value="F:ribonuclease P activity"/>
    <property type="evidence" value="ECO:0007669"/>
    <property type="project" value="InterPro"/>
</dbReference>
<dbReference type="SUPFAM" id="SSF54211">
    <property type="entry name" value="Ribosomal protein S5 domain 2-like"/>
    <property type="match status" value="1"/>
</dbReference>
<evidence type="ECO:0000313" key="6">
    <source>
        <dbReference type="EMBL" id="EFG48043.1"/>
    </source>
</evidence>
<comment type="caution">
    <text evidence="6">The sequence shown here is derived from an EMBL/GenBank/DDBJ whole genome shotgun (WGS) entry which is preliminary data.</text>
</comment>
<accession>D4YKU9</accession>
<evidence type="ECO:0000256" key="4">
    <source>
        <dbReference type="ARBA" id="ARBA00022801"/>
    </source>
</evidence>
<dbReference type="EMBL" id="ADNU01000018">
    <property type="protein sequence ID" value="EFG48043.1"/>
    <property type="molecule type" value="Genomic_DNA"/>
</dbReference>
<dbReference type="InterPro" id="IPR020568">
    <property type="entry name" value="Ribosomal_Su5_D2-typ_SF"/>
</dbReference>
<dbReference type="Pfam" id="PF00825">
    <property type="entry name" value="Ribonuclease_P"/>
    <property type="match status" value="1"/>
</dbReference>
<evidence type="ECO:0000256" key="1">
    <source>
        <dbReference type="ARBA" id="ARBA00022694"/>
    </source>
</evidence>
<evidence type="ECO:0000313" key="7">
    <source>
        <dbReference type="Proteomes" id="UP000005714"/>
    </source>
</evidence>
<evidence type="ECO:0000256" key="5">
    <source>
        <dbReference type="ARBA" id="ARBA00022884"/>
    </source>
</evidence>
<dbReference type="AlphaFoldDB" id="D4YKU9"/>
<evidence type="ECO:0000256" key="3">
    <source>
        <dbReference type="ARBA" id="ARBA00022759"/>
    </source>
</evidence>
<organism evidence="6 7">
    <name type="scientific">Brevibacterium mcbrellneri ATCC 49030</name>
    <dbReference type="NCBI Taxonomy" id="585530"/>
    <lineage>
        <taxon>Bacteria</taxon>
        <taxon>Bacillati</taxon>
        <taxon>Actinomycetota</taxon>
        <taxon>Actinomycetes</taxon>
        <taxon>Micrococcales</taxon>
        <taxon>Brevibacteriaceae</taxon>
        <taxon>Brevibacterium</taxon>
    </lineage>
</organism>
<proteinExistence type="predicted"/>
<name>D4YKU9_9MICO</name>
<dbReference type="InterPro" id="IPR000100">
    <property type="entry name" value="RNase_P"/>
</dbReference>
<keyword evidence="1" id="KW-0819">tRNA processing</keyword>
<sequence length="59" mass="6953">MTRNRVKRRLRAIAHERLTHMPPGIYVVRALPQSARSEFIYLERDFDVALSRVLSEDSQ</sequence>